<feature type="region of interest" description="Disordered" evidence="2">
    <location>
        <begin position="95"/>
        <end position="114"/>
    </location>
</feature>
<evidence type="ECO:0000313" key="4">
    <source>
        <dbReference type="EMBL" id="KAF2424442.1"/>
    </source>
</evidence>
<dbReference type="GO" id="GO:0003700">
    <property type="term" value="F:DNA-binding transcription factor activity"/>
    <property type="evidence" value="ECO:0007669"/>
    <property type="project" value="InterPro"/>
</dbReference>
<sequence>MERAILGIQHDLAQPQSDVHALCNVPQRQPDAFSPARHHSSTDSCQGLRSENFEMLSRRSKQSPKYPEPAISKIIFVHTLDLARSRLEAIGLVPSRSDIPKEGPAEQTGSAGPAPHEIMFTARSILALGRRRIDQLVAVYETEVHPMHPCIDMEVFQAKLSQLLNMSYSYPLQEELRSETLEYIDIEICKAVLGIGQNLEIPSQSDVEPNLFDQIIWSPDALLSKETADIEDLILAVLQIIYFICKQDLRKAWRVCGVAARTCLELGLHRETNMEASQEALLAHTLFCCVYDLDSKCTSICYLPRAMNKQVVAAPVARSVGFSSSLLDAMIRLGQVVSDIHCAVNSADSLREYEPKAEFLEFRIQSVLKEVANDENLSELMTRVPLHMQRSMNALIKIRGNHMRLLLQLRSVVLSANLNSRTKQLQSLVAISKETVAEGLQVHAGGRLSAVFHASFDVMLMAALSSMFLAASFNSTEYGVACREAFHTAINLLNLSAFKVNSKVKMWCSLEDLRRLATKIKMPPPDTYINQPEVSQTLDTNLAFDLFSQPSFPAIDESFVDWFHALGPLTTSTFLQTADLPDDERSGHFQGDSRFQISSQEF</sequence>
<dbReference type="GO" id="GO:0003677">
    <property type="term" value="F:DNA binding"/>
    <property type="evidence" value="ECO:0007669"/>
    <property type="project" value="InterPro"/>
</dbReference>
<dbReference type="PANTHER" id="PTHR46910">
    <property type="entry name" value="TRANSCRIPTION FACTOR PDR1"/>
    <property type="match status" value="1"/>
</dbReference>
<dbReference type="Pfam" id="PF04082">
    <property type="entry name" value="Fungal_trans"/>
    <property type="match status" value="1"/>
</dbReference>
<dbReference type="InterPro" id="IPR007219">
    <property type="entry name" value="XnlR_reg_dom"/>
</dbReference>
<dbReference type="OrthoDB" id="39175at2759"/>
<keyword evidence="1" id="KW-0539">Nucleus</keyword>
<dbReference type="GO" id="GO:0008270">
    <property type="term" value="F:zinc ion binding"/>
    <property type="evidence" value="ECO:0007669"/>
    <property type="project" value="InterPro"/>
</dbReference>
<evidence type="ECO:0000313" key="5">
    <source>
        <dbReference type="Proteomes" id="UP000800235"/>
    </source>
</evidence>
<organism evidence="4 5">
    <name type="scientific">Tothia fuscella</name>
    <dbReference type="NCBI Taxonomy" id="1048955"/>
    <lineage>
        <taxon>Eukaryota</taxon>
        <taxon>Fungi</taxon>
        <taxon>Dikarya</taxon>
        <taxon>Ascomycota</taxon>
        <taxon>Pezizomycotina</taxon>
        <taxon>Dothideomycetes</taxon>
        <taxon>Pleosporomycetidae</taxon>
        <taxon>Venturiales</taxon>
        <taxon>Cylindrosympodiaceae</taxon>
        <taxon>Tothia</taxon>
    </lineage>
</organism>
<accession>A0A9P4NJY3</accession>
<name>A0A9P4NJY3_9PEZI</name>
<evidence type="ECO:0000256" key="2">
    <source>
        <dbReference type="SAM" id="MobiDB-lite"/>
    </source>
</evidence>
<dbReference type="PANTHER" id="PTHR46910:SF13">
    <property type="entry name" value="SPECIFIC TRANSCRIPTION FACTOR, PUTATIVE (AFU_ORTHOLOGUE AFUA_4G06190)-RELATED"/>
    <property type="match status" value="1"/>
</dbReference>
<dbReference type="Proteomes" id="UP000800235">
    <property type="component" value="Unassembled WGS sequence"/>
</dbReference>
<keyword evidence="5" id="KW-1185">Reference proteome</keyword>
<protein>
    <recommendedName>
        <fullName evidence="3">Xylanolytic transcriptional activator regulatory domain-containing protein</fullName>
    </recommendedName>
</protein>
<proteinExistence type="predicted"/>
<dbReference type="CDD" id="cd12148">
    <property type="entry name" value="fungal_TF_MHR"/>
    <property type="match status" value="1"/>
</dbReference>
<feature type="domain" description="Xylanolytic transcriptional activator regulatory" evidence="3">
    <location>
        <begin position="236"/>
        <end position="308"/>
    </location>
</feature>
<dbReference type="AlphaFoldDB" id="A0A9P4NJY3"/>
<evidence type="ECO:0000256" key="1">
    <source>
        <dbReference type="ARBA" id="ARBA00023242"/>
    </source>
</evidence>
<dbReference type="GO" id="GO:0006351">
    <property type="term" value="P:DNA-templated transcription"/>
    <property type="evidence" value="ECO:0007669"/>
    <property type="project" value="InterPro"/>
</dbReference>
<dbReference type="EMBL" id="MU007075">
    <property type="protein sequence ID" value="KAF2424442.1"/>
    <property type="molecule type" value="Genomic_DNA"/>
</dbReference>
<evidence type="ECO:0000259" key="3">
    <source>
        <dbReference type="Pfam" id="PF04082"/>
    </source>
</evidence>
<reference evidence="4" key="1">
    <citation type="journal article" date="2020" name="Stud. Mycol.">
        <title>101 Dothideomycetes genomes: a test case for predicting lifestyles and emergence of pathogens.</title>
        <authorList>
            <person name="Haridas S."/>
            <person name="Albert R."/>
            <person name="Binder M."/>
            <person name="Bloem J."/>
            <person name="Labutti K."/>
            <person name="Salamov A."/>
            <person name="Andreopoulos B."/>
            <person name="Baker S."/>
            <person name="Barry K."/>
            <person name="Bills G."/>
            <person name="Bluhm B."/>
            <person name="Cannon C."/>
            <person name="Castanera R."/>
            <person name="Culley D."/>
            <person name="Daum C."/>
            <person name="Ezra D."/>
            <person name="Gonzalez J."/>
            <person name="Henrissat B."/>
            <person name="Kuo A."/>
            <person name="Liang C."/>
            <person name="Lipzen A."/>
            <person name="Lutzoni F."/>
            <person name="Magnuson J."/>
            <person name="Mondo S."/>
            <person name="Nolan M."/>
            <person name="Ohm R."/>
            <person name="Pangilinan J."/>
            <person name="Park H.-J."/>
            <person name="Ramirez L."/>
            <person name="Alfaro M."/>
            <person name="Sun H."/>
            <person name="Tritt A."/>
            <person name="Yoshinaga Y."/>
            <person name="Zwiers L.-H."/>
            <person name="Turgeon B."/>
            <person name="Goodwin S."/>
            <person name="Spatafora J."/>
            <person name="Crous P."/>
            <person name="Grigoriev I."/>
        </authorList>
    </citation>
    <scope>NUCLEOTIDE SEQUENCE</scope>
    <source>
        <strain evidence="4">CBS 130266</strain>
    </source>
</reference>
<dbReference type="InterPro" id="IPR050987">
    <property type="entry name" value="AtrR-like"/>
</dbReference>
<comment type="caution">
    <text evidence="4">The sequence shown here is derived from an EMBL/GenBank/DDBJ whole genome shotgun (WGS) entry which is preliminary data.</text>
</comment>
<feature type="region of interest" description="Disordered" evidence="2">
    <location>
        <begin position="29"/>
        <end position="48"/>
    </location>
</feature>
<gene>
    <name evidence="4" type="ORF">EJ08DRAFT_417124</name>
</gene>